<evidence type="ECO:0000259" key="13">
    <source>
        <dbReference type="PROSITE" id="PS50003"/>
    </source>
</evidence>
<sequence>MNSNSGLSEKSVPDSTLNGGDSIRRSLGGGMPAAPNSPVAPAIFSATIIVNKDNAGYGMKVSGDKPVYVQSVKDGGAAQRAGLHSGDKIIKVNGVDVTHSTHTEVVALIKANAQVVLTVQQRAACTDICSTRGVQQTTVQNNTTTETSGRAGITAPRPVDNEKLRQLELQRVQTLRMMLEEEQKHLTTIKNKASKRQEIQRAEARVHTLQEQLKALEGCHTASLNSVPSDNTSSNINPHFLSRFPRSLSNLSLGGRSKKPDKESSDNRNKPEKNAKNHQVQQDKRIHLDERSENRASLVIGAPPPLPQRNKNMVGWLQEQSSVDHFTDLDLSADDSVKQMLNSFLEHERNPCSNTSIIPPPLPPRQDRPLPNSIDTVMNHPLVSTCAPTLCNNNANPVVQGSSAKPTHKRAQSSSEAITTYPESGFGVERHTKSSSESWHPAVVTPPGTPPPPYPSSTNADEEINDGWNRLHSNPEVYNRNSSASFVSDPIQAAQGASAQRRIISMEDEEISDSEVAVEEHGPFKSLRLLLEHPGHVAVFLNYLFTNAQPTSLLFYLITDLYREGNLKDMRRWAYEIHSTFLVPGAPLHLNNVDETMAREIDDVLLYESDKEEILRKIFLRARTKAKEELTAQLNHFQVTRTVGLGMLFGPNDLSLDGATGDRSKEVRVIETALLSNLELYFDDLDTSKENVDCKRYATAQALATVLLRWFRISPSSHSLSSSVLERYPTFVSKEKTFRGKLIGKSRKLVVREHHLLFRQYYIVTHCNQCHDIIWGVGPQGYHCSDCGLNIHRGCSRVLEEDCPGPPNNSNSKSKQNQGDRRISKLMYKIRPNHHAMSAEKQQRMQEEDTSEESLSMCDRSSALLANKSNLQREISQSTSERTGNTETYCFDEMEIDNEGSKPKSAPVSVNRSESYKERLSQRRNMNQRRKTSDPNLSTTIDDVKDNICHASSTSSSTSSLSSRSLGSPSVSLEAVHPGASGSIHPCLMQGSNTIGLQTGDSDEGEDKRDWTIQVPPEILATLSDKDKKCQEVINELILTERSHIRTLALLDRLFRAPLQNNAILPAEQFQLLFPSSLRRLKEWHGLLGQRFKHWRKQVGPVSTGIGDLLLGMFDGPSGEELKQAAADFCEHQQIALEALKERRRKEPRLHQLLNEAESHPACRRLQLKDLLPMACFMRLTKYPLLFENLLKCIEEQNSEYQNIKKAMDLSKAILNHVNNAVREAENTHKLQIVQKKLEKSGFEKNAEQFHCDYKNLDLTQYKLIHDGILILRQQKTELPLYAILLDGILVLLLKQDEKYILKFHQSIGSSESGRFDRASPIIKLSTAIVRPLASAKNTFFVIVTSQNSQMYEFATHTEKEYNLWYKLISDCIQAEAPHKSRPKFPYDLHSDIEENKHGTSNTPSSEPQEVHDSIFGYNNEESNTEKLNEESISDNVENNETSTSQDSTLMQNDMVTPDEHEKEAKNGENVLRQNPTFNMRILTQCNSLICPSQVKVSTVSNIYKAEPVLTIFEQLRRADQAIHEALTLKQRLVGQILGIPEEHYTVIADMAPLSKFQEVGEVLLTAIQHSQQLAQLLGDSIVVTEEEEILTKFRYNNSCDICDQCNIMKNEKENLNDKQINKVIEDSSKEPEINELHDITEVKEADNKIIDSSCQPLVDYRNCHLIPSVPANELSKLVSAVIPTLTYLLELFKGYDKDRDALRKELQRQRELMHHMLNQNNNQENNCCEKENEKSD</sequence>
<evidence type="ECO:0000256" key="12">
    <source>
        <dbReference type="SAM" id="MobiDB-lite"/>
    </source>
</evidence>
<keyword evidence="3" id="KW-0343">GTPase activation</keyword>
<dbReference type="SUPFAM" id="SSF48097">
    <property type="entry name" value="Regulator of G-protein signaling, RGS"/>
    <property type="match status" value="1"/>
</dbReference>
<dbReference type="InterPro" id="IPR046349">
    <property type="entry name" value="C1-like_sf"/>
</dbReference>
<evidence type="ECO:0000256" key="8">
    <source>
        <dbReference type="ARBA" id="ARBA00022833"/>
    </source>
</evidence>
<dbReference type="GO" id="GO:0001664">
    <property type="term" value="F:G protein-coupled receptor binding"/>
    <property type="evidence" value="ECO:0007669"/>
    <property type="project" value="TreeGrafter"/>
</dbReference>
<feature type="region of interest" description="Disordered" evidence="12">
    <location>
        <begin position="1718"/>
        <end position="1737"/>
    </location>
</feature>
<feature type="compositionally biased region" description="Polar residues" evidence="12">
    <location>
        <begin position="867"/>
        <end position="888"/>
    </location>
</feature>
<keyword evidence="7" id="KW-0479">Metal-binding</keyword>
<dbReference type="GO" id="GO:0016020">
    <property type="term" value="C:membrane"/>
    <property type="evidence" value="ECO:0007669"/>
    <property type="project" value="UniProtKB-SubCell"/>
</dbReference>
<feature type="region of interest" description="Disordered" evidence="12">
    <location>
        <begin position="1"/>
        <end position="34"/>
    </location>
</feature>
<feature type="coiled-coil region" evidence="11">
    <location>
        <begin position="164"/>
        <end position="219"/>
    </location>
</feature>
<dbReference type="Gene3D" id="3.30.60.20">
    <property type="match status" value="1"/>
</dbReference>
<dbReference type="Pfam" id="PF00595">
    <property type="entry name" value="PDZ"/>
    <property type="match status" value="1"/>
</dbReference>
<keyword evidence="9 11" id="KW-0175">Coiled coil</keyword>
<feature type="region of interest" description="Disordered" evidence="12">
    <location>
        <begin position="401"/>
        <end position="475"/>
    </location>
</feature>
<keyword evidence="8" id="KW-0862">Zinc</keyword>
<dbReference type="GO" id="GO:0005085">
    <property type="term" value="F:guanyl-nucleotide exchange factor activity"/>
    <property type="evidence" value="ECO:0007669"/>
    <property type="project" value="UniProtKB-KW"/>
</dbReference>
<dbReference type="Gene3D" id="1.10.167.10">
    <property type="entry name" value="Regulator of G-protein Signalling 4, domain 2"/>
    <property type="match status" value="1"/>
</dbReference>
<feature type="region of interest" description="Disordered" evidence="12">
    <location>
        <begin position="833"/>
        <end position="1010"/>
    </location>
</feature>
<feature type="domain" description="Phorbol-ester/DAG-type" evidence="15">
    <location>
        <begin position="753"/>
        <end position="803"/>
    </location>
</feature>
<dbReference type="InterPro" id="IPR016137">
    <property type="entry name" value="RGS"/>
</dbReference>
<dbReference type="PROSITE" id="PS50003">
    <property type="entry name" value="PH_DOMAIN"/>
    <property type="match status" value="1"/>
</dbReference>
<dbReference type="PANTHER" id="PTHR45872:SF2">
    <property type="entry name" value="RHO GUANINE NUCLEOTIDE EXCHANGE FACTOR 2, ISOFORM D"/>
    <property type="match status" value="1"/>
</dbReference>
<evidence type="ECO:0000256" key="10">
    <source>
        <dbReference type="ARBA" id="ARBA00023136"/>
    </source>
</evidence>
<dbReference type="GO" id="GO:0005096">
    <property type="term" value="F:GTPase activator activity"/>
    <property type="evidence" value="ECO:0007669"/>
    <property type="project" value="UniProtKB-KW"/>
</dbReference>
<dbReference type="PROSITE" id="PS00479">
    <property type="entry name" value="ZF_DAG_PE_1"/>
    <property type="match status" value="1"/>
</dbReference>
<feature type="domain" description="PDZ" evidence="16">
    <location>
        <begin position="47"/>
        <end position="124"/>
    </location>
</feature>
<dbReference type="PROSITE" id="PS50106">
    <property type="entry name" value="PDZ"/>
    <property type="match status" value="1"/>
</dbReference>
<feature type="compositionally biased region" description="Basic and acidic residues" evidence="12">
    <location>
        <begin position="1385"/>
        <end position="1398"/>
    </location>
</feature>
<dbReference type="SMART" id="SM00233">
    <property type="entry name" value="PH"/>
    <property type="match status" value="1"/>
</dbReference>
<dbReference type="Pfam" id="PF00621">
    <property type="entry name" value="RhoGEF"/>
    <property type="match status" value="1"/>
</dbReference>
<evidence type="ECO:0000256" key="5">
    <source>
        <dbReference type="ARBA" id="ARBA00022553"/>
    </source>
</evidence>
<evidence type="ECO:0000256" key="3">
    <source>
        <dbReference type="ARBA" id="ARBA00022468"/>
    </source>
</evidence>
<dbReference type="InterPro" id="IPR015212">
    <property type="entry name" value="RGS-like_dom"/>
</dbReference>
<dbReference type="PROSITE" id="PS50132">
    <property type="entry name" value="RGS"/>
    <property type="match status" value="1"/>
</dbReference>
<feature type="compositionally biased region" description="Polar residues" evidence="12">
    <location>
        <begin position="412"/>
        <end position="422"/>
    </location>
</feature>
<dbReference type="Gene3D" id="1.20.900.10">
    <property type="entry name" value="Dbl homology (DH) domain"/>
    <property type="match status" value="1"/>
</dbReference>
<protein>
    <submittedName>
        <fullName evidence="18">Putative guanine nucleotide exchange factor</fullName>
    </submittedName>
</protein>
<dbReference type="InterPro" id="IPR001478">
    <property type="entry name" value="PDZ"/>
</dbReference>
<dbReference type="InterPro" id="IPR036034">
    <property type="entry name" value="PDZ_sf"/>
</dbReference>
<evidence type="ECO:0000259" key="16">
    <source>
        <dbReference type="PROSITE" id="PS50106"/>
    </source>
</evidence>
<evidence type="ECO:0000256" key="11">
    <source>
        <dbReference type="SAM" id="Coils"/>
    </source>
</evidence>
<dbReference type="GO" id="GO:0007186">
    <property type="term" value="P:G protein-coupled receptor signaling pathway"/>
    <property type="evidence" value="ECO:0007669"/>
    <property type="project" value="TreeGrafter"/>
</dbReference>
<reference evidence="18" key="1">
    <citation type="submission" date="2020-03" db="EMBL/GenBank/DDBJ databases">
        <title>Transcriptomic Profiling of the Digestive Tract of the Rat Flea, Xenopsylla cheopis, Following Blood Feeding and Infection with Yersinia pestis.</title>
        <authorList>
            <person name="Bland D.M."/>
            <person name="Martens C.A."/>
            <person name="Virtaneva K."/>
            <person name="Kanakabandi K."/>
            <person name="Long D."/>
            <person name="Rosenke R."/>
            <person name="Saturday G.A."/>
            <person name="Hoyt F.H."/>
            <person name="Bruno D.P."/>
            <person name="Ribeiro J.M.C."/>
            <person name="Hinnebusch J."/>
        </authorList>
    </citation>
    <scope>NUCLEOTIDE SEQUENCE</scope>
</reference>
<dbReference type="CDD" id="cd00160">
    <property type="entry name" value="RhoGEF"/>
    <property type="match status" value="1"/>
</dbReference>
<keyword evidence="5" id="KW-0597">Phosphoprotein</keyword>
<dbReference type="EMBL" id="GIIL01001499">
    <property type="protein sequence ID" value="NOV45225.1"/>
    <property type="molecule type" value="Transcribed_RNA"/>
</dbReference>
<dbReference type="SMART" id="SM00109">
    <property type="entry name" value="C1"/>
    <property type="match status" value="1"/>
</dbReference>
<comment type="subcellular location">
    <subcellularLocation>
        <location evidence="2">Cytoplasm</location>
    </subcellularLocation>
    <subcellularLocation>
        <location evidence="1">Membrane</location>
    </subcellularLocation>
</comment>
<feature type="compositionally biased region" description="Polar residues" evidence="12">
    <location>
        <begin position="1434"/>
        <end position="1452"/>
    </location>
</feature>
<feature type="compositionally biased region" description="Polar residues" evidence="12">
    <location>
        <begin position="990"/>
        <end position="1000"/>
    </location>
</feature>
<evidence type="ECO:0000256" key="1">
    <source>
        <dbReference type="ARBA" id="ARBA00004370"/>
    </source>
</evidence>
<dbReference type="SUPFAM" id="SSF57889">
    <property type="entry name" value="Cysteine-rich domain"/>
    <property type="match status" value="1"/>
</dbReference>
<dbReference type="SUPFAM" id="SSF48065">
    <property type="entry name" value="DBL homology domain (DH-domain)"/>
    <property type="match status" value="1"/>
</dbReference>
<dbReference type="PROSITE" id="PS50081">
    <property type="entry name" value="ZF_DAG_PE_2"/>
    <property type="match status" value="1"/>
</dbReference>
<dbReference type="Gene3D" id="2.30.42.10">
    <property type="match status" value="1"/>
</dbReference>
<feature type="domain" description="RGS" evidence="17">
    <location>
        <begin position="526"/>
        <end position="619"/>
    </location>
</feature>
<feature type="domain" description="DH" evidence="14">
    <location>
        <begin position="1029"/>
        <end position="1221"/>
    </location>
</feature>
<evidence type="ECO:0000256" key="9">
    <source>
        <dbReference type="ARBA" id="ARBA00023054"/>
    </source>
</evidence>
<dbReference type="SUPFAM" id="SSF50729">
    <property type="entry name" value="PH domain-like"/>
    <property type="match status" value="1"/>
</dbReference>
<dbReference type="SMART" id="SM00325">
    <property type="entry name" value="RhoGEF"/>
    <property type="match status" value="1"/>
</dbReference>
<organism evidence="18">
    <name type="scientific">Xenopsylla cheopis</name>
    <name type="common">Oriental rat flea</name>
    <name type="synonym">Pulex cheopis</name>
    <dbReference type="NCBI Taxonomy" id="163159"/>
    <lineage>
        <taxon>Eukaryota</taxon>
        <taxon>Metazoa</taxon>
        <taxon>Ecdysozoa</taxon>
        <taxon>Arthropoda</taxon>
        <taxon>Hexapoda</taxon>
        <taxon>Insecta</taxon>
        <taxon>Pterygota</taxon>
        <taxon>Neoptera</taxon>
        <taxon>Endopterygota</taxon>
        <taxon>Siphonaptera</taxon>
        <taxon>Pulicidae</taxon>
        <taxon>Xenopsyllinae</taxon>
        <taxon>Xenopsylla</taxon>
    </lineage>
</organism>
<evidence type="ECO:0000259" key="15">
    <source>
        <dbReference type="PROSITE" id="PS50081"/>
    </source>
</evidence>
<proteinExistence type="predicted"/>
<dbReference type="InterPro" id="IPR041020">
    <property type="entry name" value="PH_16"/>
</dbReference>
<feature type="compositionally biased region" description="Basic and acidic residues" evidence="12">
    <location>
        <begin position="258"/>
        <end position="292"/>
    </location>
</feature>
<evidence type="ECO:0000259" key="17">
    <source>
        <dbReference type="PROSITE" id="PS50132"/>
    </source>
</evidence>
<dbReference type="Pfam" id="PF00130">
    <property type="entry name" value="C1_1"/>
    <property type="match status" value="1"/>
</dbReference>
<evidence type="ECO:0000256" key="4">
    <source>
        <dbReference type="ARBA" id="ARBA00022490"/>
    </source>
</evidence>
<feature type="compositionally biased region" description="Low complexity" evidence="12">
    <location>
        <begin position="952"/>
        <end position="973"/>
    </location>
</feature>
<dbReference type="PROSITE" id="PS50010">
    <property type="entry name" value="DH_2"/>
    <property type="match status" value="1"/>
</dbReference>
<dbReference type="InterPro" id="IPR036305">
    <property type="entry name" value="RGS_sf"/>
</dbReference>
<dbReference type="GO" id="GO:0046872">
    <property type="term" value="F:metal ion binding"/>
    <property type="evidence" value="ECO:0007669"/>
    <property type="project" value="UniProtKB-KW"/>
</dbReference>
<name>A0A6M2DFZ6_XENCH</name>
<feature type="compositionally biased region" description="Low complexity" evidence="12">
    <location>
        <begin position="1718"/>
        <end position="1727"/>
    </location>
</feature>
<feature type="compositionally biased region" description="Polar residues" evidence="12">
    <location>
        <begin position="1399"/>
        <end position="1408"/>
    </location>
</feature>
<dbReference type="InterPro" id="IPR001849">
    <property type="entry name" value="PH_domain"/>
</dbReference>
<accession>A0A6M2DFZ6</accession>
<dbReference type="InterPro" id="IPR011993">
    <property type="entry name" value="PH-like_dom_sf"/>
</dbReference>
<feature type="compositionally biased region" description="Basic and acidic residues" evidence="12">
    <location>
        <begin position="1728"/>
        <end position="1737"/>
    </location>
</feature>
<evidence type="ECO:0000256" key="7">
    <source>
        <dbReference type="ARBA" id="ARBA00022723"/>
    </source>
</evidence>
<dbReference type="PANTHER" id="PTHR45872">
    <property type="entry name" value="RHO GUANINE NUCLEOTIDE EXCHANGE FACTOR 2, ISOFORM D"/>
    <property type="match status" value="1"/>
</dbReference>
<feature type="compositionally biased region" description="Polar residues" evidence="12">
    <location>
        <begin position="1"/>
        <end position="19"/>
    </location>
</feature>
<dbReference type="InterPro" id="IPR002219">
    <property type="entry name" value="PKC_DAG/PE"/>
</dbReference>
<dbReference type="GO" id="GO:0005737">
    <property type="term" value="C:cytoplasm"/>
    <property type="evidence" value="ECO:0007669"/>
    <property type="project" value="UniProtKB-SubCell"/>
</dbReference>
<dbReference type="SMART" id="SM00228">
    <property type="entry name" value="PDZ"/>
    <property type="match status" value="1"/>
</dbReference>
<dbReference type="Gene3D" id="2.30.29.30">
    <property type="entry name" value="Pleckstrin-homology domain (PH domain)/Phosphotyrosine-binding domain (PTB)"/>
    <property type="match status" value="1"/>
</dbReference>
<dbReference type="InterPro" id="IPR035899">
    <property type="entry name" value="DBL_dom_sf"/>
</dbReference>
<dbReference type="InterPro" id="IPR000219">
    <property type="entry name" value="DH_dom"/>
</dbReference>
<evidence type="ECO:0000256" key="6">
    <source>
        <dbReference type="ARBA" id="ARBA00022658"/>
    </source>
</evidence>
<evidence type="ECO:0000313" key="18">
    <source>
        <dbReference type="EMBL" id="NOV45225.1"/>
    </source>
</evidence>
<dbReference type="InterPro" id="IPR044926">
    <property type="entry name" value="RGS_subdomain_2"/>
</dbReference>
<feature type="region of interest" description="Disordered" evidence="12">
    <location>
        <begin position="1383"/>
        <end position="1452"/>
    </location>
</feature>
<dbReference type="SUPFAM" id="SSF50156">
    <property type="entry name" value="PDZ domain-like"/>
    <property type="match status" value="1"/>
</dbReference>
<keyword evidence="4" id="KW-0963">Cytoplasm</keyword>
<keyword evidence="6" id="KW-0344">Guanine-nucleotide releasing factor</keyword>
<feature type="compositionally biased region" description="Basic and acidic residues" evidence="12">
    <location>
        <begin position="837"/>
        <end position="847"/>
    </location>
</feature>
<feature type="region of interest" description="Disordered" evidence="12">
    <location>
        <begin position="801"/>
        <end position="820"/>
    </location>
</feature>
<keyword evidence="10" id="KW-0472">Membrane</keyword>
<feature type="domain" description="PH" evidence="13">
    <location>
        <begin position="1263"/>
        <end position="1374"/>
    </location>
</feature>
<feature type="compositionally biased region" description="Low complexity" evidence="12">
    <location>
        <begin position="808"/>
        <end position="817"/>
    </location>
</feature>
<feature type="region of interest" description="Disordered" evidence="12">
    <location>
        <begin position="247"/>
        <end position="292"/>
    </location>
</feature>
<dbReference type="Pfam" id="PF17838">
    <property type="entry name" value="PH_16"/>
    <property type="match status" value="1"/>
</dbReference>
<evidence type="ECO:0000259" key="14">
    <source>
        <dbReference type="PROSITE" id="PS50010"/>
    </source>
</evidence>
<evidence type="ECO:0000256" key="2">
    <source>
        <dbReference type="ARBA" id="ARBA00004496"/>
    </source>
</evidence>
<dbReference type="Pfam" id="PF09128">
    <property type="entry name" value="RGS-like"/>
    <property type="match status" value="1"/>
</dbReference>